<proteinExistence type="predicted"/>
<protein>
    <submittedName>
        <fullName evidence="1">Unannotated protein</fullName>
    </submittedName>
</protein>
<organism evidence="1">
    <name type="scientific">freshwater metagenome</name>
    <dbReference type="NCBI Taxonomy" id="449393"/>
    <lineage>
        <taxon>unclassified sequences</taxon>
        <taxon>metagenomes</taxon>
        <taxon>ecological metagenomes</taxon>
    </lineage>
</organism>
<evidence type="ECO:0000313" key="2">
    <source>
        <dbReference type="EMBL" id="CAB4828063.1"/>
    </source>
</evidence>
<dbReference type="EMBL" id="CAFBMH010000210">
    <property type="protein sequence ID" value="CAB4939085.1"/>
    <property type="molecule type" value="Genomic_DNA"/>
</dbReference>
<evidence type="ECO:0000313" key="1">
    <source>
        <dbReference type="EMBL" id="CAB4741205.1"/>
    </source>
</evidence>
<dbReference type="EMBL" id="CAFBOS010000138">
    <property type="protein sequence ID" value="CAB5006961.1"/>
    <property type="molecule type" value="Genomic_DNA"/>
</dbReference>
<gene>
    <name evidence="1" type="ORF">UFOPK2754_01189</name>
    <name evidence="2" type="ORF">UFOPK3139_01175</name>
    <name evidence="3" type="ORF">UFOPK3543_03138</name>
    <name evidence="4" type="ORF">UFOPK3967_02027</name>
</gene>
<dbReference type="InterPro" id="IPR014710">
    <property type="entry name" value="RmlC-like_jellyroll"/>
</dbReference>
<reference evidence="1" key="1">
    <citation type="submission" date="2020-05" db="EMBL/GenBank/DDBJ databases">
        <authorList>
            <person name="Chiriac C."/>
            <person name="Salcher M."/>
            <person name="Ghai R."/>
            <person name="Kavagutti S V."/>
        </authorList>
    </citation>
    <scope>NUCLEOTIDE SEQUENCE</scope>
</reference>
<evidence type="ECO:0000313" key="4">
    <source>
        <dbReference type="EMBL" id="CAB5006961.1"/>
    </source>
</evidence>
<dbReference type="EMBL" id="CAFABA010000039">
    <property type="protein sequence ID" value="CAB4828063.1"/>
    <property type="molecule type" value="Genomic_DNA"/>
</dbReference>
<dbReference type="EMBL" id="CAEZYR010000036">
    <property type="protein sequence ID" value="CAB4741205.1"/>
    <property type="molecule type" value="Genomic_DNA"/>
</dbReference>
<dbReference type="InterPro" id="IPR011051">
    <property type="entry name" value="RmlC_Cupin_sf"/>
</dbReference>
<dbReference type="SUPFAM" id="SSF51182">
    <property type="entry name" value="RmlC-like cupins"/>
    <property type="match status" value="1"/>
</dbReference>
<evidence type="ECO:0000313" key="3">
    <source>
        <dbReference type="EMBL" id="CAB4939085.1"/>
    </source>
</evidence>
<sequence length="179" mass="19823">MAQDIDGGAITVAGQHPLGERRPITIEDIPWEGFTDPAEPNRPPGPFVRWLVDPASGNRVMHVHSLAGRRAEPHWHLSDTLYVVTEGEFLVEGEALPYRAGDLRWVRGGFAYGPESSGPEGAKYLFISLGPYDKLDPDEFAPPLGRWDQPDTWVEGYPQVHRRTLLAEDPRPPHDSGGA</sequence>
<dbReference type="AlphaFoldDB" id="A0A6J6T2N7"/>
<accession>A0A6J6T2N7</accession>
<name>A0A6J6T2N7_9ZZZZ</name>
<dbReference type="Gene3D" id="2.60.120.10">
    <property type="entry name" value="Jelly Rolls"/>
    <property type="match status" value="1"/>
</dbReference>